<protein>
    <submittedName>
        <fullName evidence="1">Uncharacterized protein</fullName>
    </submittedName>
</protein>
<evidence type="ECO:0000313" key="1">
    <source>
        <dbReference type="EMBL" id="QJW94806.1"/>
    </source>
</evidence>
<proteinExistence type="predicted"/>
<organism evidence="1 2">
    <name type="scientific">Frigoriglobus tundricola</name>
    <dbReference type="NCBI Taxonomy" id="2774151"/>
    <lineage>
        <taxon>Bacteria</taxon>
        <taxon>Pseudomonadati</taxon>
        <taxon>Planctomycetota</taxon>
        <taxon>Planctomycetia</taxon>
        <taxon>Gemmatales</taxon>
        <taxon>Gemmataceae</taxon>
        <taxon>Frigoriglobus</taxon>
    </lineage>
</organism>
<dbReference type="Proteomes" id="UP000503447">
    <property type="component" value="Chromosome"/>
</dbReference>
<sequence length="54" mass="5950">MLANSSTLFLIWNCKSQSTAKVCPSGVVEPMTSVAVNVLFPFRTSPHGREPRTR</sequence>
<evidence type="ECO:0000313" key="2">
    <source>
        <dbReference type="Proteomes" id="UP000503447"/>
    </source>
</evidence>
<dbReference type="KEGG" id="ftj:FTUN_2329"/>
<dbReference type="EMBL" id="CP053452">
    <property type="protein sequence ID" value="QJW94806.1"/>
    <property type="molecule type" value="Genomic_DNA"/>
</dbReference>
<reference evidence="2" key="1">
    <citation type="submission" date="2020-05" db="EMBL/GenBank/DDBJ databases">
        <title>Frigoriglobus tundricola gen. nov., sp. nov., a psychrotolerant cellulolytic planctomycete of the family Gemmataceae with two divergent copies of 16S rRNA gene.</title>
        <authorList>
            <person name="Kulichevskaya I.S."/>
            <person name="Ivanova A.A."/>
            <person name="Naumoff D.G."/>
            <person name="Beletsky A.V."/>
            <person name="Rijpstra W.I.C."/>
            <person name="Sinninghe Damste J.S."/>
            <person name="Mardanov A.V."/>
            <person name="Ravin N.V."/>
            <person name="Dedysh S.N."/>
        </authorList>
    </citation>
    <scope>NUCLEOTIDE SEQUENCE [LARGE SCALE GENOMIC DNA]</scope>
    <source>
        <strain evidence="2">PL17</strain>
    </source>
</reference>
<dbReference type="AlphaFoldDB" id="A0A6M5YN92"/>
<name>A0A6M5YN92_9BACT</name>
<keyword evidence="2" id="KW-1185">Reference proteome</keyword>
<accession>A0A6M5YN92</accession>
<gene>
    <name evidence="1" type="ORF">FTUN_2329</name>
</gene>